<keyword evidence="2" id="KW-1185">Reference proteome</keyword>
<proteinExistence type="predicted"/>
<keyword evidence="1" id="KW-1133">Transmembrane helix</keyword>
<evidence type="ECO:0000313" key="2">
    <source>
        <dbReference type="Proteomes" id="UP000694865"/>
    </source>
</evidence>
<sequence length="241" mass="28081">MAKQRSLLNVISLEVSLLDQIMIMTSHLTNLKIKQKLEIFRVIKDECISIVLQVQGKVKYSSKDYKSNRCSGQTWKILRLLQKIMDRDKKWTVDRTMSMKIVDHMIRLNTASSERQETLEAKIHPLKWIFLECLGFFSFFGVLLLQAYSYKMELAMCIITVFSISLLCYVVADLDSPFNGFFKINLSCLHEIIDKSEDMYLCALDNKDPYQIRADEIWQNIIDIHGNEQGDDDDEEEESNS</sequence>
<reference evidence="3" key="1">
    <citation type="submission" date="2025-08" db="UniProtKB">
        <authorList>
            <consortium name="RefSeq"/>
        </authorList>
    </citation>
    <scope>IDENTIFICATION</scope>
    <source>
        <tissue evidence="3">Testes</tissue>
    </source>
</reference>
<dbReference type="InterPro" id="IPR025333">
    <property type="entry name" value="DUF4239"/>
</dbReference>
<dbReference type="RefSeq" id="XP_006818062.1">
    <property type="nucleotide sequence ID" value="XM_006817999.1"/>
</dbReference>
<feature type="transmembrane region" description="Helical" evidence="1">
    <location>
        <begin position="154"/>
        <end position="172"/>
    </location>
</feature>
<gene>
    <name evidence="3" type="primary">LOC102808834</name>
</gene>
<dbReference type="Proteomes" id="UP000694865">
    <property type="component" value="Unplaced"/>
</dbReference>
<feature type="transmembrane region" description="Helical" evidence="1">
    <location>
        <begin position="128"/>
        <end position="148"/>
    </location>
</feature>
<accession>A0ABM0MDH1</accession>
<dbReference type="Pfam" id="PF14023">
    <property type="entry name" value="Bestrophin-like"/>
    <property type="match status" value="1"/>
</dbReference>
<organism evidence="2 3">
    <name type="scientific">Saccoglossus kowalevskii</name>
    <name type="common">Acorn worm</name>
    <dbReference type="NCBI Taxonomy" id="10224"/>
    <lineage>
        <taxon>Eukaryota</taxon>
        <taxon>Metazoa</taxon>
        <taxon>Hemichordata</taxon>
        <taxon>Enteropneusta</taxon>
        <taxon>Harrimaniidae</taxon>
        <taxon>Saccoglossus</taxon>
    </lineage>
</organism>
<keyword evidence="1" id="KW-0812">Transmembrane</keyword>
<keyword evidence="1" id="KW-0472">Membrane</keyword>
<protein>
    <submittedName>
        <fullName evidence="3">Uncharacterized protein LOC102808834</fullName>
    </submittedName>
</protein>
<evidence type="ECO:0000256" key="1">
    <source>
        <dbReference type="SAM" id="Phobius"/>
    </source>
</evidence>
<evidence type="ECO:0000313" key="3">
    <source>
        <dbReference type="RefSeq" id="XP_006818062.1"/>
    </source>
</evidence>
<dbReference type="GeneID" id="102808834"/>
<name>A0ABM0MDH1_SACKO</name>